<evidence type="ECO:0000313" key="6">
    <source>
        <dbReference type="Proteomes" id="UP000012589"/>
    </source>
</evidence>
<dbReference type="Proteomes" id="UP000012589">
    <property type="component" value="Unassembled WGS sequence"/>
</dbReference>
<organism evidence="5 6">
    <name type="scientific">Eubacterium plexicaudatum ASF492</name>
    <dbReference type="NCBI Taxonomy" id="1235802"/>
    <lineage>
        <taxon>Bacteria</taxon>
        <taxon>Bacillati</taxon>
        <taxon>Bacillota</taxon>
        <taxon>Clostridia</taxon>
        <taxon>Eubacteriales</taxon>
        <taxon>Eubacteriaceae</taxon>
        <taxon>Eubacterium</taxon>
    </lineage>
</organism>
<evidence type="ECO:0000256" key="2">
    <source>
        <dbReference type="SAM" id="MobiDB-lite"/>
    </source>
</evidence>
<dbReference type="Gene3D" id="1.20.58.1690">
    <property type="match status" value="1"/>
</dbReference>
<name>N2A930_9FIRM</name>
<dbReference type="InterPro" id="IPR025582">
    <property type="entry name" value="YARHG_dom"/>
</dbReference>
<dbReference type="PROSITE" id="PS50234">
    <property type="entry name" value="VWFA"/>
    <property type="match status" value="1"/>
</dbReference>
<dbReference type="SMART" id="SM01324">
    <property type="entry name" value="YARHG"/>
    <property type="match status" value="1"/>
</dbReference>
<comment type="caution">
    <text evidence="5">The sequence shown here is derived from an EMBL/GenBank/DDBJ whole genome shotgun (WGS) entry which is preliminary data.</text>
</comment>
<dbReference type="SMART" id="SM00327">
    <property type="entry name" value="VWA"/>
    <property type="match status" value="1"/>
</dbReference>
<feature type="transmembrane region" description="Helical" evidence="3">
    <location>
        <begin position="46"/>
        <end position="66"/>
    </location>
</feature>
<feature type="domain" description="VWFA" evidence="4">
    <location>
        <begin position="398"/>
        <end position="562"/>
    </location>
</feature>
<dbReference type="eggNOG" id="COG0744">
    <property type="taxonomic scope" value="Bacteria"/>
</dbReference>
<dbReference type="AlphaFoldDB" id="N2A930"/>
<feature type="compositionally biased region" description="Basic and acidic residues" evidence="2">
    <location>
        <begin position="26"/>
        <end position="41"/>
    </location>
</feature>
<dbReference type="CDD" id="cd00198">
    <property type="entry name" value="vWFA"/>
    <property type="match status" value="1"/>
</dbReference>
<evidence type="ECO:0000313" key="5">
    <source>
        <dbReference type="EMBL" id="EMZ22600.1"/>
    </source>
</evidence>
<evidence type="ECO:0000256" key="3">
    <source>
        <dbReference type="SAM" id="Phobius"/>
    </source>
</evidence>
<dbReference type="InterPro" id="IPR036465">
    <property type="entry name" value="vWFA_dom_sf"/>
</dbReference>
<dbReference type="Gene3D" id="3.40.50.410">
    <property type="entry name" value="von Willebrand factor, type A domain"/>
    <property type="match status" value="1"/>
</dbReference>
<dbReference type="PANTHER" id="PTHR40038">
    <property type="entry name" value="MEMBRANE-ASSOCIATED PROTEIN TCAA"/>
    <property type="match status" value="1"/>
</dbReference>
<protein>
    <recommendedName>
        <fullName evidence="4">VWFA domain-containing protein</fullName>
    </recommendedName>
</protein>
<evidence type="ECO:0000256" key="1">
    <source>
        <dbReference type="SAM" id="Coils"/>
    </source>
</evidence>
<dbReference type="OrthoDB" id="517663at2"/>
<gene>
    <name evidence="5" type="ORF">C823_03981</name>
</gene>
<evidence type="ECO:0000259" key="4">
    <source>
        <dbReference type="PROSITE" id="PS50234"/>
    </source>
</evidence>
<dbReference type="EMBL" id="AQFT01000120">
    <property type="protein sequence ID" value="EMZ22600.1"/>
    <property type="molecule type" value="Genomic_DNA"/>
</dbReference>
<dbReference type="SUPFAM" id="SSF53300">
    <property type="entry name" value="vWA-like"/>
    <property type="match status" value="1"/>
</dbReference>
<dbReference type="Pfam" id="PF13308">
    <property type="entry name" value="YARHG"/>
    <property type="match status" value="1"/>
</dbReference>
<dbReference type="eggNOG" id="COG2304">
    <property type="taxonomic scope" value="Bacteria"/>
</dbReference>
<dbReference type="InterPro" id="IPR038434">
    <property type="entry name" value="YARHG_sf"/>
</dbReference>
<keyword evidence="6" id="KW-1185">Reference proteome</keyword>
<accession>N2A930</accession>
<dbReference type="InterPro" id="IPR002035">
    <property type="entry name" value="VWF_A"/>
</dbReference>
<dbReference type="HOGENOM" id="CLU_389684_0_0_9"/>
<dbReference type="Pfam" id="PF00092">
    <property type="entry name" value="VWA"/>
    <property type="match status" value="1"/>
</dbReference>
<keyword evidence="3" id="KW-1133">Transmembrane helix</keyword>
<keyword evidence="3" id="KW-0472">Membrane</keyword>
<dbReference type="STRING" id="1235802.C823_03981"/>
<sequence>MNCKKCGERNPDGAKFCKSCGSQLDPSKKETKNTDRPENGRKKWPMVLAAAAAVVVVGTGIAATVYKNAFRKQAEAFQSLPQTYALGQYEAEYNRLNQEAEAVLQKNRFFDISGVKAVMSELEAQILDQNEQNAEQFEQQYAAFKELEKKQVLGTYDKEYKAMQKEAENYHASSDYIGIAKILEPMQKLSDSITDMNIKVAEYKTVYDDTVEAFQLLYLGQDEKDDYESYRVALEDALGRFDVKECETASADFTDYREKIEQDNVKQIENIKDDVDDFDTAELFDAETDEFQKNVKEAQNSYGDKNYAKAYKSYLACKKQMGLVEQSYSYSANLEQVDVSEFPEVKLYLSIKDFATGSYIDNLDPASFRLMEALSDGGKYRKSDILSADRMDGKEKLNIAMVADCSASMGYDFAYGQDIMAAFLNSMQTKAGDQAALYSFSDYVDREMYFTSDTDALSDAIYDMEMGNMTALYDALVFSLSEIVVQDGAKCVIAFTDGIENYSTSSKEFVIRKANENHVPIYLIGIGTSVDDAELRDIAESTGGFYANIDNIYDMEHIYDQIYQDQKSMYVVRYRTNEKKATDIGRFIYISYYDKKRGIRLQDTYMPSEYKIHGFIFYDSDSRYLTEEELDNLTEIEVLIALNEIYARRGYLFTKNQALISHFNSCDWYNGTEEDMLKVASTFNKYETKNVDLLVNYECKHGLNNRKK</sequence>
<dbReference type="Pfam" id="PF13240">
    <property type="entry name" value="Zn_Ribbon_1"/>
    <property type="match status" value="1"/>
</dbReference>
<proteinExistence type="predicted"/>
<dbReference type="PANTHER" id="PTHR40038:SF1">
    <property type="entry name" value="MEMBRANE-ASSOCIATED PROTEIN TCAA"/>
    <property type="match status" value="1"/>
</dbReference>
<dbReference type="InterPro" id="IPR026870">
    <property type="entry name" value="Zinc_ribbon_dom"/>
</dbReference>
<feature type="region of interest" description="Disordered" evidence="2">
    <location>
        <begin position="19"/>
        <end position="41"/>
    </location>
</feature>
<feature type="coiled-coil region" evidence="1">
    <location>
        <begin position="86"/>
        <end position="147"/>
    </location>
</feature>
<dbReference type="PATRIC" id="fig|1235802.3.peg.4211"/>
<keyword evidence="1" id="KW-0175">Coiled coil</keyword>
<dbReference type="eggNOG" id="COG1033">
    <property type="taxonomic scope" value="Bacteria"/>
</dbReference>
<keyword evidence="3" id="KW-0812">Transmembrane</keyword>
<reference evidence="5 6" key="1">
    <citation type="journal article" date="2014" name="Genome Announc.">
        <title>Draft genome sequences of the altered schaedler flora, a defined bacterial community from gnotobiotic mice.</title>
        <authorList>
            <person name="Wannemuehler M.J."/>
            <person name="Overstreet A.M."/>
            <person name="Ward D.V."/>
            <person name="Phillips G.J."/>
        </authorList>
    </citation>
    <scope>NUCLEOTIDE SEQUENCE [LARGE SCALE GENOMIC DNA]</scope>
    <source>
        <strain evidence="5 6">ASF492</strain>
    </source>
</reference>